<dbReference type="EMBL" id="CP039350">
    <property type="protein sequence ID" value="QCD95656.1"/>
    <property type="molecule type" value="Genomic_DNA"/>
</dbReference>
<evidence type="ECO:0000313" key="8">
    <source>
        <dbReference type="Proteomes" id="UP000501690"/>
    </source>
</evidence>
<dbReference type="GO" id="GO:0008757">
    <property type="term" value="F:S-adenosylmethionine-dependent methyltransferase activity"/>
    <property type="evidence" value="ECO:0007669"/>
    <property type="project" value="UniProtKB-ARBA"/>
</dbReference>
<dbReference type="GO" id="GO:0032259">
    <property type="term" value="P:methylation"/>
    <property type="evidence" value="ECO:0007669"/>
    <property type="project" value="UniProtKB-KW"/>
</dbReference>
<protein>
    <submittedName>
        <fullName evidence="7">Flavonol 3-O-methyltransferase</fullName>
    </submittedName>
</protein>
<dbReference type="Gene3D" id="1.10.10.10">
    <property type="entry name" value="Winged helix-like DNA-binding domain superfamily/Winged helix DNA-binding domain"/>
    <property type="match status" value="1"/>
</dbReference>
<reference evidence="7 8" key="1">
    <citation type="submission" date="2019-04" db="EMBL/GenBank/DDBJ databases">
        <title>An improved genome assembly and genetic linkage map for asparagus bean, Vigna unguiculata ssp. sesquipedialis.</title>
        <authorList>
            <person name="Xia Q."/>
            <person name="Zhang R."/>
            <person name="Dong Y."/>
        </authorList>
    </citation>
    <scope>NUCLEOTIDE SEQUENCE [LARGE SCALE GENOMIC DNA]</scope>
    <source>
        <tissue evidence="7">Leaf</tissue>
    </source>
</reference>
<dbReference type="InterPro" id="IPR016461">
    <property type="entry name" value="COMT-like"/>
</dbReference>
<dbReference type="InterPro" id="IPR036390">
    <property type="entry name" value="WH_DNA-bd_sf"/>
</dbReference>
<dbReference type="InterPro" id="IPR001077">
    <property type="entry name" value="COMT_C"/>
</dbReference>
<dbReference type="InterPro" id="IPR036388">
    <property type="entry name" value="WH-like_DNA-bd_sf"/>
</dbReference>
<dbReference type="SUPFAM" id="SSF46785">
    <property type="entry name" value="Winged helix' DNA-binding domain"/>
    <property type="match status" value="1"/>
</dbReference>
<keyword evidence="1 7" id="KW-0489">Methyltransferase</keyword>
<dbReference type="SUPFAM" id="SSF53335">
    <property type="entry name" value="S-adenosyl-L-methionine-dependent methyltransferases"/>
    <property type="match status" value="1"/>
</dbReference>
<dbReference type="AlphaFoldDB" id="A0A4D6M658"/>
<gene>
    <name evidence="7" type="ORF">DEO72_LG6g351</name>
</gene>
<dbReference type="PIRSF" id="PIRSF005739">
    <property type="entry name" value="O-mtase"/>
    <property type="match status" value="1"/>
</dbReference>
<evidence type="ECO:0000313" key="7">
    <source>
        <dbReference type="EMBL" id="QCD95656.1"/>
    </source>
</evidence>
<keyword evidence="2 7" id="KW-0808">Transferase</keyword>
<dbReference type="FunFam" id="1.10.10.10:FF:000357">
    <property type="entry name" value="Caffeic acid 3-O-methyltransferase"/>
    <property type="match status" value="1"/>
</dbReference>
<dbReference type="InterPro" id="IPR029063">
    <property type="entry name" value="SAM-dependent_MTases_sf"/>
</dbReference>
<accession>A0A4D6M658</accession>
<evidence type="ECO:0000256" key="1">
    <source>
        <dbReference type="ARBA" id="ARBA00022603"/>
    </source>
</evidence>
<dbReference type="PANTHER" id="PTHR11746">
    <property type="entry name" value="O-METHYLTRANSFERASE"/>
    <property type="match status" value="1"/>
</dbReference>
<dbReference type="Gene3D" id="3.40.50.150">
    <property type="entry name" value="Vaccinia Virus protein VP39"/>
    <property type="match status" value="1"/>
</dbReference>
<name>A0A4D6M658_VIGUN</name>
<evidence type="ECO:0000256" key="2">
    <source>
        <dbReference type="ARBA" id="ARBA00022679"/>
    </source>
</evidence>
<dbReference type="InterPro" id="IPR012967">
    <property type="entry name" value="COMT_dimerisation"/>
</dbReference>
<proteinExistence type="predicted"/>
<dbReference type="Proteomes" id="UP000501690">
    <property type="component" value="Linkage Group LG6"/>
</dbReference>
<dbReference type="Pfam" id="PF00891">
    <property type="entry name" value="Methyltransf_2"/>
    <property type="match status" value="1"/>
</dbReference>
<dbReference type="GO" id="GO:0008171">
    <property type="term" value="F:O-methyltransferase activity"/>
    <property type="evidence" value="ECO:0007669"/>
    <property type="project" value="InterPro"/>
</dbReference>
<feature type="domain" description="O-methyltransferase C-terminal" evidence="5">
    <location>
        <begin position="146"/>
        <end position="337"/>
    </location>
</feature>
<feature type="domain" description="O-methyltransferase dimerisation" evidence="6">
    <location>
        <begin position="16"/>
        <end position="111"/>
    </location>
</feature>
<keyword evidence="3" id="KW-0949">S-adenosyl-L-methionine</keyword>
<keyword evidence="8" id="KW-1185">Reference proteome</keyword>
<feature type="active site" description="Proton acceptor" evidence="4">
    <location>
        <position position="263"/>
    </location>
</feature>
<sequence length="356" mass="39668">MDSHYAEEEKACISAMKHCFGPIYCAVLNAAIELNLFEMIEKASPTSVGVTASDVASQLPTQHPELGRRIDRMLSLLASHSLLTCSTRTNQDGETQRFYHLSHLGKFFVKDHSNGSLAPLSTFFTHPSILHVLVNYKEVLLEFEKGLYEKVHGVPIYEGIYSDPTLSNIFNEAITNLGTIEMKKIIEIYKGFEDISSLVDVGGGIGQNLNIIISKYPSIKGINFDLPHVIQNAPIYSGIKQVEGNMFDSVPQGDAIILKAVLHNWSNEKCVEILKNCYKALPEKGKVIVMEIIMPEAIHATDADKMVTGFDNLMFLDAGTERTQKQFQNLSKLSGFSHFRVVCRVFSALGVIEFYK</sequence>
<dbReference type="GO" id="GO:0046983">
    <property type="term" value="F:protein dimerization activity"/>
    <property type="evidence" value="ECO:0007669"/>
    <property type="project" value="InterPro"/>
</dbReference>
<organism evidence="7 8">
    <name type="scientific">Vigna unguiculata</name>
    <name type="common">Cowpea</name>
    <dbReference type="NCBI Taxonomy" id="3917"/>
    <lineage>
        <taxon>Eukaryota</taxon>
        <taxon>Viridiplantae</taxon>
        <taxon>Streptophyta</taxon>
        <taxon>Embryophyta</taxon>
        <taxon>Tracheophyta</taxon>
        <taxon>Spermatophyta</taxon>
        <taxon>Magnoliopsida</taxon>
        <taxon>eudicotyledons</taxon>
        <taxon>Gunneridae</taxon>
        <taxon>Pentapetalae</taxon>
        <taxon>rosids</taxon>
        <taxon>fabids</taxon>
        <taxon>Fabales</taxon>
        <taxon>Fabaceae</taxon>
        <taxon>Papilionoideae</taxon>
        <taxon>50 kb inversion clade</taxon>
        <taxon>NPAAA clade</taxon>
        <taxon>indigoferoid/millettioid clade</taxon>
        <taxon>Phaseoleae</taxon>
        <taxon>Vigna</taxon>
    </lineage>
</organism>
<evidence type="ECO:0000256" key="3">
    <source>
        <dbReference type="ARBA" id="ARBA00022691"/>
    </source>
</evidence>
<dbReference type="Pfam" id="PF08100">
    <property type="entry name" value="Dimerisation"/>
    <property type="match status" value="1"/>
</dbReference>
<evidence type="ECO:0000259" key="5">
    <source>
        <dbReference type="Pfam" id="PF00891"/>
    </source>
</evidence>
<dbReference type="PROSITE" id="PS51683">
    <property type="entry name" value="SAM_OMT_II"/>
    <property type="match status" value="1"/>
</dbReference>
<evidence type="ECO:0000256" key="4">
    <source>
        <dbReference type="PIRSR" id="PIRSR005739-1"/>
    </source>
</evidence>
<evidence type="ECO:0000259" key="6">
    <source>
        <dbReference type="Pfam" id="PF08100"/>
    </source>
</evidence>